<feature type="chain" id="PRO_5038717841" evidence="2">
    <location>
        <begin position="19"/>
        <end position="163"/>
    </location>
</feature>
<dbReference type="Pfam" id="PF09580">
    <property type="entry name" value="Spore_YhcN_YlaJ"/>
    <property type="match status" value="1"/>
</dbReference>
<dbReference type="OrthoDB" id="1707228at2"/>
<name>F4LU56_TEPAE</name>
<dbReference type="Proteomes" id="UP000010802">
    <property type="component" value="Chromosome"/>
</dbReference>
<evidence type="ECO:0000313" key="4">
    <source>
        <dbReference type="Proteomes" id="UP000010802"/>
    </source>
</evidence>
<reference evidence="4" key="1">
    <citation type="journal article" date="2013" name="Genome Announc.">
        <title>First genome sequence of a syntrophic acetate-oxidizing bacterium, Tepidanaerobacter acetatoxydans strain Re1.</title>
        <authorList>
            <person name="Manzoor S."/>
            <person name="Bongcam-Rudloff E."/>
            <person name="Schnurer A."/>
            <person name="Muller B."/>
        </authorList>
    </citation>
    <scope>NUCLEOTIDE SEQUENCE [LARGE SCALE GENOMIC DNA]</scope>
    <source>
        <strain evidence="4">Re1</strain>
    </source>
</reference>
<sequence>MKKILVLSLILSLSLSLALGGCSTTKKPAPKPAPPAKITPTPSPAKKPATSAHTRATKLAKAAEKVEGVKSATVVITDSTAMVGLETNPNIEAKKTEEIKTKVADEIKRADTSIKTVSITTDPNLITRLKKVAQGIKEGKPISSFADEIAEITRRITPKTKTK</sequence>
<evidence type="ECO:0000313" key="3">
    <source>
        <dbReference type="EMBL" id="CCP25098.1"/>
    </source>
</evidence>
<evidence type="ECO:0000256" key="1">
    <source>
        <dbReference type="SAM" id="MobiDB-lite"/>
    </source>
</evidence>
<proteinExistence type="predicted"/>
<dbReference type="STRING" id="1209989.TepRe1_0380"/>
<keyword evidence="3" id="KW-0449">Lipoprotein</keyword>
<dbReference type="RefSeq" id="WP_013777505.1">
    <property type="nucleotide sequence ID" value="NC_015519.1"/>
</dbReference>
<gene>
    <name evidence="3" type="ordered locus">TEPIRE1_0422</name>
</gene>
<dbReference type="GO" id="GO:0030435">
    <property type="term" value="P:sporulation resulting in formation of a cellular spore"/>
    <property type="evidence" value="ECO:0007669"/>
    <property type="project" value="InterPro"/>
</dbReference>
<organism evidence="3 4">
    <name type="scientific">Tepidanaerobacter acetatoxydans (strain DSM 21804 / JCM 16047 / Re1)</name>
    <dbReference type="NCBI Taxonomy" id="1209989"/>
    <lineage>
        <taxon>Bacteria</taxon>
        <taxon>Bacillati</taxon>
        <taxon>Bacillota</taxon>
        <taxon>Clostridia</taxon>
        <taxon>Thermosediminibacterales</taxon>
        <taxon>Tepidanaerobacteraceae</taxon>
        <taxon>Tepidanaerobacter</taxon>
    </lineage>
</organism>
<dbReference type="PATRIC" id="fig|1209989.3.peg.441"/>
<dbReference type="HOGENOM" id="CLU_077663_2_1_9"/>
<keyword evidence="2" id="KW-0732">Signal</keyword>
<keyword evidence="4" id="KW-1185">Reference proteome</keyword>
<accession>F4LU56</accession>
<dbReference type="EMBL" id="HF563609">
    <property type="protein sequence ID" value="CCP25098.1"/>
    <property type="molecule type" value="Genomic_DNA"/>
</dbReference>
<feature type="region of interest" description="Disordered" evidence="1">
    <location>
        <begin position="23"/>
        <end position="62"/>
    </location>
</feature>
<feature type="signal peptide" evidence="2">
    <location>
        <begin position="1"/>
        <end position="18"/>
    </location>
</feature>
<accession>L0RZQ6</accession>
<dbReference type="KEGG" id="tae:TepiRe1_0422"/>
<evidence type="ECO:0000256" key="2">
    <source>
        <dbReference type="SAM" id="SignalP"/>
    </source>
</evidence>
<dbReference type="PROSITE" id="PS51257">
    <property type="entry name" value="PROKAR_LIPOPROTEIN"/>
    <property type="match status" value="1"/>
</dbReference>
<dbReference type="InterPro" id="IPR014247">
    <property type="entry name" value="Spore_lipoprot_YhcN/YlaJ"/>
</dbReference>
<dbReference type="KEGG" id="tep:TepRe1_0380"/>
<dbReference type="AlphaFoldDB" id="F4LU56"/>
<dbReference type="NCBIfam" id="TIGR02898">
    <property type="entry name" value="spore_YhcN_YlaJ"/>
    <property type="match status" value="1"/>
</dbReference>
<feature type="compositionally biased region" description="Pro residues" evidence="1">
    <location>
        <begin position="30"/>
        <end position="45"/>
    </location>
</feature>
<protein>
    <submittedName>
        <fullName evidence="3">Sporulation lipoprotein, YhcN/YlaJ family</fullName>
    </submittedName>
</protein>
<dbReference type="eggNOG" id="ENOG5032YMT">
    <property type="taxonomic scope" value="Bacteria"/>
</dbReference>
<dbReference type="InterPro" id="IPR019076">
    <property type="entry name" value="Spore_lipoprot_YhcN/YlaJ-like"/>
</dbReference>